<dbReference type="EMBL" id="ML213598">
    <property type="protein sequence ID" value="TFK39806.1"/>
    <property type="molecule type" value="Genomic_DNA"/>
</dbReference>
<evidence type="ECO:0000313" key="3">
    <source>
        <dbReference type="Proteomes" id="UP000308652"/>
    </source>
</evidence>
<dbReference type="AlphaFoldDB" id="A0A5C3M611"/>
<name>A0A5C3M611_9AGAR</name>
<evidence type="ECO:0000313" key="2">
    <source>
        <dbReference type="EMBL" id="TFK39806.1"/>
    </source>
</evidence>
<protein>
    <submittedName>
        <fullName evidence="2">Uncharacterized protein</fullName>
    </submittedName>
</protein>
<feature type="region of interest" description="Disordered" evidence="1">
    <location>
        <begin position="1"/>
        <end position="25"/>
    </location>
</feature>
<organism evidence="2 3">
    <name type="scientific">Crucibulum laeve</name>
    <dbReference type="NCBI Taxonomy" id="68775"/>
    <lineage>
        <taxon>Eukaryota</taxon>
        <taxon>Fungi</taxon>
        <taxon>Dikarya</taxon>
        <taxon>Basidiomycota</taxon>
        <taxon>Agaricomycotina</taxon>
        <taxon>Agaricomycetes</taxon>
        <taxon>Agaricomycetidae</taxon>
        <taxon>Agaricales</taxon>
        <taxon>Agaricineae</taxon>
        <taxon>Nidulariaceae</taxon>
        <taxon>Crucibulum</taxon>
    </lineage>
</organism>
<dbReference type="Proteomes" id="UP000308652">
    <property type="component" value="Unassembled WGS sequence"/>
</dbReference>
<proteinExistence type="predicted"/>
<reference evidence="2 3" key="1">
    <citation type="journal article" date="2019" name="Nat. Ecol. Evol.">
        <title>Megaphylogeny resolves global patterns of mushroom evolution.</title>
        <authorList>
            <person name="Varga T."/>
            <person name="Krizsan K."/>
            <person name="Foldi C."/>
            <person name="Dima B."/>
            <person name="Sanchez-Garcia M."/>
            <person name="Sanchez-Ramirez S."/>
            <person name="Szollosi G.J."/>
            <person name="Szarkandi J.G."/>
            <person name="Papp V."/>
            <person name="Albert L."/>
            <person name="Andreopoulos W."/>
            <person name="Angelini C."/>
            <person name="Antonin V."/>
            <person name="Barry K.W."/>
            <person name="Bougher N.L."/>
            <person name="Buchanan P."/>
            <person name="Buyck B."/>
            <person name="Bense V."/>
            <person name="Catcheside P."/>
            <person name="Chovatia M."/>
            <person name="Cooper J."/>
            <person name="Damon W."/>
            <person name="Desjardin D."/>
            <person name="Finy P."/>
            <person name="Geml J."/>
            <person name="Haridas S."/>
            <person name="Hughes K."/>
            <person name="Justo A."/>
            <person name="Karasinski D."/>
            <person name="Kautmanova I."/>
            <person name="Kiss B."/>
            <person name="Kocsube S."/>
            <person name="Kotiranta H."/>
            <person name="LaButti K.M."/>
            <person name="Lechner B.E."/>
            <person name="Liimatainen K."/>
            <person name="Lipzen A."/>
            <person name="Lukacs Z."/>
            <person name="Mihaltcheva S."/>
            <person name="Morgado L.N."/>
            <person name="Niskanen T."/>
            <person name="Noordeloos M.E."/>
            <person name="Ohm R.A."/>
            <person name="Ortiz-Santana B."/>
            <person name="Ovrebo C."/>
            <person name="Racz N."/>
            <person name="Riley R."/>
            <person name="Savchenko A."/>
            <person name="Shiryaev A."/>
            <person name="Soop K."/>
            <person name="Spirin V."/>
            <person name="Szebenyi C."/>
            <person name="Tomsovsky M."/>
            <person name="Tulloss R.E."/>
            <person name="Uehling J."/>
            <person name="Grigoriev I.V."/>
            <person name="Vagvolgyi C."/>
            <person name="Papp T."/>
            <person name="Martin F.M."/>
            <person name="Miettinen O."/>
            <person name="Hibbett D.S."/>
            <person name="Nagy L.G."/>
        </authorList>
    </citation>
    <scope>NUCLEOTIDE SEQUENCE [LARGE SCALE GENOMIC DNA]</scope>
    <source>
        <strain evidence="2 3">CBS 166.37</strain>
    </source>
</reference>
<evidence type="ECO:0000256" key="1">
    <source>
        <dbReference type="SAM" id="MobiDB-lite"/>
    </source>
</evidence>
<gene>
    <name evidence="2" type="ORF">BDQ12DRAFT_512188</name>
</gene>
<accession>A0A5C3M611</accession>
<feature type="compositionally biased region" description="Acidic residues" evidence="1">
    <location>
        <begin position="16"/>
        <end position="25"/>
    </location>
</feature>
<sequence length="196" mass="19576">MPVELAWSKGEKNPECEAEGEDETTADPLREGCLVCWPWEVDEEMDAVGVSDLVGGVEVRVGSGAATAGETGAGASSSGSVGRMVAVSLNEVGILSRKPGERRPSGLLSSSSSSAACAAESRGSAGLAGSAVVVVVVAAVVSSVGVSYGFDVEKASVGGVVLSNASVEDWAYGFAHGSGEFDRFAKGSAKGLSSKA</sequence>
<keyword evidence="3" id="KW-1185">Reference proteome</keyword>